<proteinExistence type="predicted"/>
<dbReference type="PROSITE" id="PS50191">
    <property type="entry name" value="CRAL_TRIO"/>
    <property type="match status" value="1"/>
</dbReference>
<accession>A0A137PIY5</accession>
<evidence type="ECO:0000313" key="2">
    <source>
        <dbReference type="EMBL" id="KXN74966.1"/>
    </source>
</evidence>
<reference evidence="2 3" key="1">
    <citation type="journal article" date="2015" name="Genome Biol. Evol.">
        <title>Phylogenomic analyses indicate that early fungi evolved digesting cell walls of algal ancestors of land plants.</title>
        <authorList>
            <person name="Chang Y."/>
            <person name="Wang S."/>
            <person name="Sekimoto S."/>
            <person name="Aerts A.L."/>
            <person name="Choi C."/>
            <person name="Clum A."/>
            <person name="LaButti K.M."/>
            <person name="Lindquist E.A."/>
            <person name="Yee Ngan C."/>
            <person name="Ohm R.A."/>
            <person name="Salamov A.A."/>
            <person name="Grigoriev I.V."/>
            <person name="Spatafora J.W."/>
            <person name="Berbee M.L."/>
        </authorList>
    </citation>
    <scope>NUCLEOTIDE SEQUENCE [LARGE SCALE GENOMIC DNA]</scope>
    <source>
        <strain evidence="2 3">NRRL 28638</strain>
    </source>
</reference>
<sequence length="338" mass="39782">MWKLKEIVVGSSEDPNDIKVSAKSGKELRTSLTKLIRSDHPDVKAIKYLAARNWKAMDSYKMFINSLDFFGEEIHTQVRVEGERSLDINHLKQSEALYYERCNDGRLILYIWACRGYPSKYTADENRKAILNLMNNCYLMLGEHSNVTVVFDMNGLTLANMDMNYLRMMSKMMSDHYPELLNRVLIHDAPWIFNIGVWNVICTFLDPNIKKKIIFTHKDQLKDYIDNKHLPSDLGGLDQFKYKYFPPEDTEAFPTPKDGICNQLEDKREEIFKRFEDSTYSWIQSNSKEDKLKRDEIVDELAAVNAKLYEYEYSHSIYHRMKVIEDYDTINWKAISKN</sequence>
<dbReference type="SMART" id="SM00516">
    <property type="entry name" value="SEC14"/>
    <property type="match status" value="1"/>
</dbReference>
<dbReference type="InterPro" id="IPR036865">
    <property type="entry name" value="CRAL-TRIO_dom_sf"/>
</dbReference>
<dbReference type="PANTHER" id="PTHR46590">
    <property type="entry name" value="PHOSPHATIDYLINOSITOL TRANSFER PROTEIN CSR1-RELATED"/>
    <property type="match status" value="1"/>
</dbReference>
<dbReference type="CDD" id="cd00170">
    <property type="entry name" value="SEC14"/>
    <property type="match status" value="1"/>
</dbReference>
<dbReference type="EMBL" id="KQ964419">
    <property type="protein sequence ID" value="KXN74966.1"/>
    <property type="molecule type" value="Genomic_DNA"/>
</dbReference>
<protein>
    <submittedName>
        <fullName evidence="2">CRAL/TRIO domain-containing protein</fullName>
    </submittedName>
</protein>
<dbReference type="Proteomes" id="UP000070444">
    <property type="component" value="Unassembled WGS sequence"/>
</dbReference>
<dbReference type="InterPro" id="IPR052432">
    <property type="entry name" value="PITP/CRAL-TRIO"/>
</dbReference>
<feature type="domain" description="CRAL-TRIO" evidence="1">
    <location>
        <begin position="103"/>
        <end position="242"/>
    </location>
</feature>
<organism evidence="2 3">
    <name type="scientific">Conidiobolus coronatus (strain ATCC 28846 / CBS 209.66 / NRRL 28638)</name>
    <name type="common">Delacroixia coronata</name>
    <dbReference type="NCBI Taxonomy" id="796925"/>
    <lineage>
        <taxon>Eukaryota</taxon>
        <taxon>Fungi</taxon>
        <taxon>Fungi incertae sedis</taxon>
        <taxon>Zoopagomycota</taxon>
        <taxon>Entomophthoromycotina</taxon>
        <taxon>Entomophthoromycetes</taxon>
        <taxon>Entomophthorales</taxon>
        <taxon>Ancylistaceae</taxon>
        <taxon>Conidiobolus</taxon>
    </lineage>
</organism>
<keyword evidence="3" id="KW-1185">Reference proteome</keyword>
<gene>
    <name evidence="2" type="ORF">CONCODRAFT_34136</name>
</gene>
<dbReference type="Pfam" id="PF00650">
    <property type="entry name" value="CRAL_TRIO"/>
    <property type="match status" value="1"/>
</dbReference>
<dbReference type="SUPFAM" id="SSF52087">
    <property type="entry name" value="CRAL/TRIO domain"/>
    <property type="match status" value="1"/>
</dbReference>
<dbReference type="AlphaFoldDB" id="A0A137PIY5"/>
<dbReference type="OrthoDB" id="43460at2759"/>
<name>A0A137PIY5_CONC2</name>
<dbReference type="PANTHER" id="PTHR46590:SF1">
    <property type="entry name" value="PHOSPHATIDYLINOSITOL TRANSFER PROTEIN CSR1"/>
    <property type="match status" value="1"/>
</dbReference>
<dbReference type="Gene3D" id="3.40.525.10">
    <property type="entry name" value="CRAL-TRIO lipid binding domain"/>
    <property type="match status" value="1"/>
</dbReference>
<dbReference type="InterPro" id="IPR001251">
    <property type="entry name" value="CRAL-TRIO_dom"/>
</dbReference>
<evidence type="ECO:0000313" key="3">
    <source>
        <dbReference type="Proteomes" id="UP000070444"/>
    </source>
</evidence>
<evidence type="ECO:0000259" key="1">
    <source>
        <dbReference type="PROSITE" id="PS50191"/>
    </source>
</evidence>